<dbReference type="EMBL" id="RJKM01000001">
    <property type="protein sequence ID" value="ROP37071.1"/>
    <property type="molecule type" value="Genomic_DNA"/>
</dbReference>
<dbReference type="InterPro" id="IPR045794">
    <property type="entry name" value="Trypco1"/>
</dbReference>
<protein>
    <recommendedName>
        <fullName evidence="1">Trypsin-co-occurring domain-containing protein</fullName>
    </recommendedName>
</protein>
<accession>A0A3N1H3H8</accession>
<name>A0A3N1H3H8_9PSEU</name>
<dbReference type="OrthoDB" id="574243at2"/>
<feature type="domain" description="Trypsin-co-occurring" evidence="1">
    <location>
        <begin position="8"/>
        <end position="104"/>
    </location>
</feature>
<dbReference type="RefSeq" id="WP_123742930.1">
    <property type="nucleotide sequence ID" value="NZ_RJKM01000001.1"/>
</dbReference>
<sequence>MPELISFSLPDDDAVLVEVESDGPEISPVSRGGDVIRSAATSLDGALRHVRAAASTALANFREMDVRPDEVQVEFGVKLTAQAGAVIAKTGVEGHLKIKLTWTRDVAAEREEEVAGSSPDQP</sequence>
<comment type="caution">
    <text evidence="2">The sequence shown here is derived from an EMBL/GenBank/DDBJ whole genome shotgun (WGS) entry which is preliminary data.</text>
</comment>
<keyword evidence="3" id="KW-1185">Reference proteome</keyword>
<dbReference type="Proteomes" id="UP000268727">
    <property type="component" value="Unassembled WGS sequence"/>
</dbReference>
<dbReference type="NCBIfam" id="NF041216">
    <property type="entry name" value="CU044_2847_fam"/>
    <property type="match status" value="1"/>
</dbReference>
<evidence type="ECO:0000259" key="1">
    <source>
        <dbReference type="Pfam" id="PF19493"/>
    </source>
</evidence>
<proteinExistence type="predicted"/>
<organism evidence="2 3">
    <name type="scientific">Saccharothrix texasensis</name>
    <dbReference type="NCBI Taxonomy" id="103734"/>
    <lineage>
        <taxon>Bacteria</taxon>
        <taxon>Bacillati</taxon>
        <taxon>Actinomycetota</taxon>
        <taxon>Actinomycetes</taxon>
        <taxon>Pseudonocardiales</taxon>
        <taxon>Pseudonocardiaceae</taxon>
        <taxon>Saccharothrix</taxon>
    </lineage>
</organism>
<dbReference type="AlphaFoldDB" id="A0A3N1H3H8"/>
<evidence type="ECO:0000313" key="3">
    <source>
        <dbReference type="Proteomes" id="UP000268727"/>
    </source>
</evidence>
<evidence type="ECO:0000313" key="2">
    <source>
        <dbReference type="EMBL" id="ROP37071.1"/>
    </source>
</evidence>
<reference evidence="2 3" key="1">
    <citation type="submission" date="2018-11" db="EMBL/GenBank/DDBJ databases">
        <title>Sequencing the genomes of 1000 actinobacteria strains.</title>
        <authorList>
            <person name="Klenk H.-P."/>
        </authorList>
    </citation>
    <scope>NUCLEOTIDE SEQUENCE [LARGE SCALE GENOMIC DNA]</scope>
    <source>
        <strain evidence="2 3">DSM 44231</strain>
    </source>
</reference>
<gene>
    <name evidence="2" type="ORF">EDD40_2357</name>
</gene>
<dbReference type="Pfam" id="PF19493">
    <property type="entry name" value="Trypco1"/>
    <property type="match status" value="1"/>
</dbReference>